<keyword evidence="2" id="KW-1185">Reference proteome</keyword>
<evidence type="ECO:0000313" key="1">
    <source>
        <dbReference type="EMBL" id="CAL8085097.1"/>
    </source>
</evidence>
<dbReference type="EMBL" id="CAXLJM020000019">
    <property type="protein sequence ID" value="CAL8085097.1"/>
    <property type="molecule type" value="Genomic_DNA"/>
</dbReference>
<dbReference type="Gene3D" id="3.90.550.10">
    <property type="entry name" value="Spore Coat Polysaccharide Biosynthesis Protein SpsA, Chain A"/>
    <property type="match status" value="1"/>
</dbReference>
<dbReference type="InterPro" id="IPR050587">
    <property type="entry name" value="GNT1/Glycosyltrans_8"/>
</dbReference>
<evidence type="ECO:0000313" key="2">
    <source>
        <dbReference type="Proteomes" id="UP001642540"/>
    </source>
</evidence>
<accession>A0ABP1Q527</accession>
<dbReference type="InterPro" id="IPR029044">
    <property type="entry name" value="Nucleotide-diphossugar_trans"/>
</dbReference>
<dbReference type="Proteomes" id="UP001642540">
    <property type="component" value="Unassembled WGS sequence"/>
</dbReference>
<organism evidence="1 2">
    <name type="scientific">Orchesella dallaii</name>
    <dbReference type="NCBI Taxonomy" id="48710"/>
    <lineage>
        <taxon>Eukaryota</taxon>
        <taxon>Metazoa</taxon>
        <taxon>Ecdysozoa</taxon>
        <taxon>Arthropoda</taxon>
        <taxon>Hexapoda</taxon>
        <taxon>Collembola</taxon>
        <taxon>Entomobryomorpha</taxon>
        <taxon>Entomobryoidea</taxon>
        <taxon>Orchesellidae</taxon>
        <taxon>Orchesellinae</taxon>
        <taxon>Orchesella</taxon>
    </lineage>
</organism>
<dbReference type="SUPFAM" id="SSF53448">
    <property type="entry name" value="Nucleotide-diphospho-sugar transferases"/>
    <property type="match status" value="1"/>
</dbReference>
<evidence type="ECO:0008006" key="3">
    <source>
        <dbReference type="Google" id="ProtNLM"/>
    </source>
</evidence>
<name>A0ABP1Q527_9HEXA</name>
<gene>
    <name evidence="1" type="ORF">ODALV1_LOCUS6004</name>
</gene>
<protein>
    <recommendedName>
        <fullName evidence="3">Glycogenin-1</fullName>
    </recommendedName>
</protein>
<sequence>MSLTREKIWLSTALTDEDVPGALTLYFSLRRVITSHKVAVIVSQKVSKDLREVLHHVFDYVFLLEEDWNTAGLENNDFAKLFALTFKSFEKIVMLSPNMLVVKNCDELLDKCEDTLQPLAWTETGDTSLLVVRPSLPVFRGLMKGIANRNGTGVNGFLKTWIINQTPNYYFIPEKYNQRLFSQAGMLLYVLKFHCDFHVVE</sequence>
<proteinExistence type="predicted"/>
<comment type="caution">
    <text evidence="1">The sequence shown here is derived from an EMBL/GenBank/DDBJ whole genome shotgun (WGS) entry which is preliminary data.</text>
</comment>
<dbReference type="PANTHER" id="PTHR11183">
    <property type="entry name" value="GLYCOGENIN SUBFAMILY MEMBER"/>
    <property type="match status" value="1"/>
</dbReference>
<reference evidence="1 2" key="1">
    <citation type="submission" date="2024-08" db="EMBL/GenBank/DDBJ databases">
        <authorList>
            <person name="Cucini C."/>
            <person name="Frati F."/>
        </authorList>
    </citation>
    <scope>NUCLEOTIDE SEQUENCE [LARGE SCALE GENOMIC DNA]</scope>
</reference>